<proteinExistence type="predicted"/>
<gene>
    <name evidence="1" type="ORF">H4R21_001470</name>
</gene>
<sequence length="1228" mass="135057">DAADADVNAAASRPTVWAKPNIYRPWSWSRVDAIDYWRERFVAADGEFRRLRASIDRGDDYGHSTTAFVTFEDAATAHMATQLSCYPNPGYMKARLAPEPRGVYWPNVWISSQRKWAGFTAKWACIFVIWAFWSVPVILFSSLLTPASLGKIFPALLSSDHNLLRAFLSTTVPSVFLLLFLNMLPWILKQVHFITGVRTKPDIDYSVMTKMWAFLVFNVVLVFGFSGTFWNLIIDAVNRPGTIMQSLASNIPRVGTFFTGYILVLGVGYQPFKLLQLRPVIWHIGRQWLCSTPRDYARLVSPVYIDWYSVYPYPLLVFGIAMIYSTFSPPVVVGAVIYYAIGYPVMKYLLLYVYFHPFETAGMAWPRVCRRMILSIILYQVVMLTFGIVKGGGWYTFSLVPIIVLYLWFFYFLGWSLEKQGTVLPVYLWRNPPPNSSYPPPPYVDESETRDGTTPPHMHSTNGAALAKPCKGSPFYSLSPARAPRHASGDARIAEERQPVASAEGEPTDATLPPRRHGIRSLAEAATVEGTRLLMSLGRLPSELYSRHTDGKQRQTSPVASSRKLASFNGKHRVPSSENTGEDMPSGLPDSANVSVDYKPAQHPAPEPAPGEAAETHDANWTDSDCSDSACHAGVSQKRRGKMVAAHSRAPTSGNAGECDELRGPGGWDPLVYLKPAAGAEGPESDSLLAELPQSTGGKSLGMLLTDVDCQPQWAHSTGRLGPTTQRDSPEAASELRRRRLNPPEPLGEEGVQATASMIDAEGTQGPGTQRNQRGGVAARMQQTLYQIRDYFLAEFRPAAPILDLTYDRLYSQGIEDDARSAHDDAICEPLEDNGDTILPLRQLIGRVLPRSMSRMLEPESDRTATPRCVQPAATAPPASGMLSSSCSASPVMSPFKPPQEQAAARRGTLWRRGMSSHDIGRTLRPAALGLHARQSEWTYGGFNFGELPHPPRAPWLAEEASPTPSSLTHSRSSSHPALAQAGPHRLSSASVASLASLNDRLATQRSCHKNSLPPPRVPLTARMVSELNYVSRRSVTPSCDPVSIPRDWTAPPPAGETSGDLLLAANYQRYAVERQSMFEPDEHTDYQQTPMLNFRGILDRGIQDYVHPGLIGELPTLWLPVRERRDDTCSVGSSGQRPPPDSPPPTQEPCRRIAELLQTYVGGPTDCPDSVAAILAAAAAAATRDDLVSAGFGSSRPETVDIRVHRAEPASTRPRRSRSPKPLAANK</sequence>
<organism evidence="1 2">
    <name type="scientific">Coemansia helicoidea</name>
    <dbReference type="NCBI Taxonomy" id="1286919"/>
    <lineage>
        <taxon>Eukaryota</taxon>
        <taxon>Fungi</taxon>
        <taxon>Fungi incertae sedis</taxon>
        <taxon>Zoopagomycota</taxon>
        <taxon>Kickxellomycotina</taxon>
        <taxon>Kickxellomycetes</taxon>
        <taxon>Kickxellales</taxon>
        <taxon>Kickxellaceae</taxon>
        <taxon>Coemansia</taxon>
    </lineage>
</organism>
<feature type="non-terminal residue" evidence="1">
    <location>
        <position position="1"/>
    </location>
</feature>
<protein>
    <submittedName>
        <fullName evidence="1">Uncharacterized protein</fullName>
    </submittedName>
</protein>
<dbReference type="Proteomes" id="UP001140087">
    <property type="component" value="Unassembled WGS sequence"/>
</dbReference>
<reference evidence="1" key="1">
    <citation type="submission" date="2022-07" db="EMBL/GenBank/DDBJ databases">
        <title>Phylogenomic reconstructions and comparative analyses of Kickxellomycotina fungi.</title>
        <authorList>
            <person name="Reynolds N.K."/>
            <person name="Stajich J.E."/>
            <person name="Barry K."/>
            <person name="Grigoriev I.V."/>
            <person name="Crous P."/>
            <person name="Smith M.E."/>
        </authorList>
    </citation>
    <scope>NUCLEOTIDE SEQUENCE</scope>
    <source>
        <strain evidence="1">BCRC 34780</strain>
    </source>
</reference>
<name>A0ACC1LBT9_9FUNG</name>
<evidence type="ECO:0000313" key="1">
    <source>
        <dbReference type="EMBL" id="KAJ2804882.1"/>
    </source>
</evidence>
<comment type="caution">
    <text evidence="1">The sequence shown here is derived from an EMBL/GenBank/DDBJ whole genome shotgun (WGS) entry which is preliminary data.</text>
</comment>
<dbReference type="EMBL" id="JANBUN010000305">
    <property type="protein sequence ID" value="KAJ2804882.1"/>
    <property type="molecule type" value="Genomic_DNA"/>
</dbReference>
<keyword evidence="2" id="KW-1185">Reference proteome</keyword>
<accession>A0ACC1LBT9</accession>
<evidence type="ECO:0000313" key="2">
    <source>
        <dbReference type="Proteomes" id="UP001140087"/>
    </source>
</evidence>